<keyword evidence="1" id="KW-0472">Membrane</keyword>
<name>A0A345ZZE3_9HYPH</name>
<feature type="transmembrane region" description="Helical" evidence="1">
    <location>
        <begin position="253"/>
        <end position="273"/>
    </location>
</feature>
<dbReference type="Proteomes" id="UP000254889">
    <property type="component" value="Chromosome"/>
</dbReference>
<reference evidence="2 3" key="1">
    <citation type="submission" date="2018-07" db="EMBL/GenBank/DDBJ databases">
        <authorList>
            <person name="Quirk P.G."/>
            <person name="Krulwich T.A."/>
        </authorList>
    </citation>
    <scope>NUCLEOTIDE SEQUENCE [LARGE SCALE GENOMIC DNA]</scope>
    <source>
        <strain evidence="2 3">CC-BB4</strain>
    </source>
</reference>
<feature type="transmembrane region" description="Helical" evidence="1">
    <location>
        <begin position="115"/>
        <end position="135"/>
    </location>
</feature>
<dbReference type="RefSeq" id="WP_115692669.1">
    <property type="nucleotide sequence ID" value="NZ_CP031417.1"/>
</dbReference>
<dbReference type="EMBL" id="CP031417">
    <property type="protein sequence ID" value="AXK82290.1"/>
    <property type="molecule type" value="Genomic_DNA"/>
</dbReference>
<sequence length="367" mass="39909">MMSVDRRLIIAGILGLAGCVVAAWLDVHALMLGWLCVAATLSGIAVGAMAVLMLTYLVRGPWTEGLHAPLVATSMTIPAVAVLFVPVLVGVPWLYPWVGKGVVDPGSFKAIYLTPWFFIARTVFYFGVWTVLSWWTRAAWGSPRRMVASAAAGLIIYALTASFAGIDWLETLTPEFHSSLYGLLVLTFQLLAGYAFVLVIGLSRRRAETDSYGATLLAVLLLWAYNHAMQYIIVWSGNLPRETVWYEAREHGVWGAVLWTLIFLQFILPFFALLTGKVRNARRPLLVIASATVGLRLVEACVLALPETAGGRAVILLAVPASLLLAGALWLGAFAGLYRRVLVSAHDRQTLENDFDAAGSPLPSSRP</sequence>
<feature type="transmembrane region" description="Helical" evidence="1">
    <location>
        <begin position="285"/>
        <end position="305"/>
    </location>
</feature>
<proteinExistence type="predicted"/>
<feature type="transmembrane region" description="Helical" evidence="1">
    <location>
        <begin position="311"/>
        <end position="338"/>
    </location>
</feature>
<gene>
    <name evidence="2" type="ORF">DW352_18235</name>
</gene>
<protein>
    <recommendedName>
        <fullName evidence="4">Quinol:cytochrome C oxidoreductase</fullName>
    </recommendedName>
</protein>
<keyword evidence="1" id="KW-1133">Transmembrane helix</keyword>
<dbReference type="PROSITE" id="PS51257">
    <property type="entry name" value="PROKAR_LIPOPROTEIN"/>
    <property type="match status" value="1"/>
</dbReference>
<feature type="transmembrane region" description="Helical" evidence="1">
    <location>
        <begin position="147"/>
        <end position="168"/>
    </location>
</feature>
<feature type="transmembrane region" description="Helical" evidence="1">
    <location>
        <begin position="32"/>
        <end position="58"/>
    </location>
</feature>
<feature type="transmembrane region" description="Helical" evidence="1">
    <location>
        <begin position="180"/>
        <end position="202"/>
    </location>
</feature>
<keyword evidence="3" id="KW-1185">Reference proteome</keyword>
<accession>A0A345ZZE3</accession>
<dbReference type="KEGG" id="ptaw:DW352_18235"/>
<evidence type="ECO:0000313" key="3">
    <source>
        <dbReference type="Proteomes" id="UP000254889"/>
    </source>
</evidence>
<dbReference type="AlphaFoldDB" id="A0A345ZZE3"/>
<evidence type="ECO:0000313" key="2">
    <source>
        <dbReference type="EMBL" id="AXK82290.1"/>
    </source>
</evidence>
<dbReference type="PANTHER" id="PTHR43044:SF1">
    <property type="entry name" value="QUINOL:CYTOCHROME C OXIDOREDUCTASE QUINONE-BINDING SUBUNIT 2"/>
    <property type="match status" value="1"/>
</dbReference>
<dbReference type="PANTHER" id="PTHR43044">
    <property type="match status" value="1"/>
</dbReference>
<dbReference type="OrthoDB" id="140980at2"/>
<keyword evidence="1" id="KW-0812">Transmembrane</keyword>
<feature type="transmembrane region" description="Helical" evidence="1">
    <location>
        <begin position="70"/>
        <end position="95"/>
    </location>
</feature>
<evidence type="ECO:0008006" key="4">
    <source>
        <dbReference type="Google" id="ProtNLM"/>
    </source>
</evidence>
<organism evidence="2 3">
    <name type="scientific">Pseudolabrys taiwanensis</name>
    <dbReference type="NCBI Taxonomy" id="331696"/>
    <lineage>
        <taxon>Bacteria</taxon>
        <taxon>Pseudomonadati</taxon>
        <taxon>Pseudomonadota</taxon>
        <taxon>Alphaproteobacteria</taxon>
        <taxon>Hyphomicrobiales</taxon>
        <taxon>Xanthobacteraceae</taxon>
        <taxon>Pseudolabrys</taxon>
    </lineage>
</organism>
<feature type="transmembrane region" description="Helical" evidence="1">
    <location>
        <begin position="214"/>
        <end position="233"/>
    </location>
</feature>
<evidence type="ECO:0000256" key="1">
    <source>
        <dbReference type="SAM" id="Phobius"/>
    </source>
</evidence>